<dbReference type="GO" id="GO:0016787">
    <property type="term" value="F:hydrolase activity"/>
    <property type="evidence" value="ECO:0007669"/>
    <property type="project" value="InterPro"/>
</dbReference>
<dbReference type="STRING" id="1123237.Salmuc_00317"/>
<protein>
    <submittedName>
        <fullName evidence="2">Metallophosphoesterase</fullName>
    </submittedName>
</protein>
<reference evidence="3" key="1">
    <citation type="journal article" date="2014" name="Stand. Genomic Sci.">
        <title>Genome sequence of the exopolysaccharide-producing Salipiger mucosus type strain (DSM 16094(T)), a moderately halophilic member of the Roseobacter clade.</title>
        <authorList>
            <person name="Riedel T."/>
            <person name="Spring S."/>
            <person name="Fiebig A."/>
            <person name="Petersen J."/>
            <person name="Kyrpides N.C."/>
            <person name="Goker M."/>
            <person name="Klenk H.P."/>
        </authorList>
    </citation>
    <scope>NUCLEOTIDE SEQUENCE [LARGE SCALE GENOMIC DNA]</scope>
    <source>
        <strain evidence="3">DSM 16094</strain>
    </source>
</reference>
<comment type="caution">
    <text evidence="2">The sequence shown here is derived from an EMBL/GenBank/DDBJ whole genome shotgun (WGS) entry which is preliminary data.</text>
</comment>
<proteinExistence type="predicted"/>
<feature type="domain" description="Calcineurin-like phosphoesterase" evidence="1">
    <location>
        <begin position="1"/>
        <end position="228"/>
    </location>
</feature>
<dbReference type="HOGENOM" id="CLU_060372_3_0_5"/>
<evidence type="ECO:0000259" key="1">
    <source>
        <dbReference type="Pfam" id="PF00149"/>
    </source>
</evidence>
<dbReference type="Gene3D" id="3.60.21.10">
    <property type="match status" value="1"/>
</dbReference>
<gene>
    <name evidence="2" type="ORF">Salmuc_00317</name>
</gene>
<evidence type="ECO:0000313" key="2">
    <source>
        <dbReference type="EMBL" id="EPX76431.1"/>
    </source>
</evidence>
<dbReference type="Proteomes" id="UP000015347">
    <property type="component" value="Unassembled WGS sequence"/>
</dbReference>
<dbReference type="OrthoDB" id="356681at2"/>
<keyword evidence="3" id="KW-1185">Reference proteome</keyword>
<dbReference type="eggNOG" id="COG1409">
    <property type="taxonomic scope" value="Bacteria"/>
</dbReference>
<sequence>MPVLVVADLHLDLWLEHGRDPLAAVSPDIWLRLDALILAGDLTNKPKVRWPIMLRHIGRYMPLDRVHVFPGNHDYYHHVLDGDDRLAELARAEGAHFAQKSEFVIRDHRFLCCTLWTDFRLGGGRAEAMREARGRMNDYRYIRVASDGYRRAKPTDTEHVHANHLSWLSDRLSMPFDGKTIVVTHHCPHPDLVPEPADAVAPAYASDLRALIGEFQPAAWLFGHTHWPGSAVVGRTALRNCSVGYPDEAKGRQDEWFSSGLLEFF</sequence>
<dbReference type="EMBL" id="APVH01000049">
    <property type="protein sequence ID" value="EPX76431.1"/>
    <property type="molecule type" value="Genomic_DNA"/>
</dbReference>
<dbReference type="Pfam" id="PF00149">
    <property type="entry name" value="Metallophos"/>
    <property type="match status" value="1"/>
</dbReference>
<name>S9Q4Z5_9RHOB</name>
<accession>S9Q4Z5</accession>
<evidence type="ECO:0000313" key="3">
    <source>
        <dbReference type="Proteomes" id="UP000015347"/>
    </source>
</evidence>
<dbReference type="RefSeq" id="WP_020041025.1">
    <property type="nucleotide sequence ID" value="NZ_KE557283.1"/>
</dbReference>
<dbReference type="InterPro" id="IPR029052">
    <property type="entry name" value="Metallo-depent_PP-like"/>
</dbReference>
<dbReference type="PANTHER" id="PTHR37844:SF2">
    <property type="entry name" value="SER_THR PROTEIN PHOSPHATASE SUPERFAMILY (AFU_ORTHOLOGUE AFUA_1G14840)"/>
    <property type="match status" value="1"/>
</dbReference>
<dbReference type="SUPFAM" id="SSF56300">
    <property type="entry name" value="Metallo-dependent phosphatases"/>
    <property type="match status" value="1"/>
</dbReference>
<organism evidence="2 3">
    <name type="scientific">Salipiger mucosus DSM 16094</name>
    <dbReference type="NCBI Taxonomy" id="1123237"/>
    <lineage>
        <taxon>Bacteria</taxon>
        <taxon>Pseudomonadati</taxon>
        <taxon>Pseudomonadota</taxon>
        <taxon>Alphaproteobacteria</taxon>
        <taxon>Rhodobacterales</taxon>
        <taxon>Roseobacteraceae</taxon>
        <taxon>Salipiger</taxon>
    </lineage>
</organism>
<dbReference type="AlphaFoldDB" id="S9Q4Z5"/>
<dbReference type="InterPro" id="IPR004843">
    <property type="entry name" value="Calcineurin-like_PHP"/>
</dbReference>
<dbReference type="PANTHER" id="PTHR37844">
    <property type="entry name" value="SER/THR PROTEIN PHOSPHATASE SUPERFAMILY (AFU_ORTHOLOGUE AFUA_1G14840)"/>
    <property type="match status" value="1"/>
</dbReference>